<reference evidence="2" key="2">
    <citation type="submission" date="2021-04" db="EMBL/GenBank/DDBJ databases">
        <authorList>
            <person name="Gilroy R."/>
        </authorList>
    </citation>
    <scope>NUCLEOTIDE SEQUENCE</scope>
    <source>
        <strain evidence="2">CHK187-5294</strain>
    </source>
</reference>
<dbReference type="AlphaFoldDB" id="A0A9D2ICY1"/>
<gene>
    <name evidence="2" type="ORF">H9727_03885</name>
</gene>
<sequence length="159" mass="17449">MAEEDKREIVAKKRGAQKQYLVYGCVIAVLAAFAAASAAFNAERGAGLIAFGIILALLAGGFAAYCFVLYFAQKKLPEALIYAEGDSLYCYQYRKKEYVRISLSEIVGAEGGITAREVRAGLLRVKTPQKTYEVAEIAEPFAAREEIARLKAQARERTL</sequence>
<name>A0A9D2ICY1_9FIRM</name>
<feature type="transmembrane region" description="Helical" evidence="1">
    <location>
        <begin position="46"/>
        <end position="72"/>
    </location>
</feature>
<keyword evidence="1" id="KW-0472">Membrane</keyword>
<evidence type="ECO:0000313" key="2">
    <source>
        <dbReference type="EMBL" id="HIZ03406.1"/>
    </source>
</evidence>
<dbReference type="Proteomes" id="UP000824132">
    <property type="component" value="Unassembled WGS sequence"/>
</dbReference>
<comment type="caution">
    <text evidence="2">The sequence shown here is derived from an EMBL/GenBank/DDBJ whole genome shotgun (WGS) entry which is preliminary data.</text>
</comment>
<protein>
    <submittedName>
        <fullName evidence="2">Uncharacterized protein</fullName>
    </submittedName>
</protein>
<evidence type="ECO:0000256" key="1">
    <source>
        <dbReference type="SAM" id="Phobius"/>
    </source>
</evidence>
<keyword evidence="1" id="KW-1133">Transmembrane helix</keyword>
<organism evidence="2 3">
    <name type="scientific">Candidatus Borkfalkia avistercoris</name>
    <dbReference type="NCBI Taxonomy" id="2838504"/>
    <lineage>
        <taxon>Bacteria</taxon>
        <taxon>Bacillati</taxon>
        <taxon>Bacillota</taxon>
        <taxon>Clostridia</taxon>
        <taxon>Christensenellales</taxon>
        <taxon>Christensenellaceae</taxon>
        <taxon>Candidatus Borkfalkia</taxon>
    </lineage>
</organism>
<reference evidence="2" key="1">
    <citation type="journal article" date="2021" name="PeerJ">
        <title>Extensive microbial diversity within the chicken gut microbiome revealed by metagenomics and culture.</title>
        <authorList>
            <person name="Gilroy R."/>
            <person name="Ravi A."/>
            <person name="Getino M."/>
            <person name="Pursley I."/>
            <person name="Horton D.L."/>
            <person name="Alikhan N.F."/>
            <person name="Baker D."/>
            <person name="Gharbi K."/>
            <person name="Hall N."/>
            <person name="Watson M."/>
            <person name="Adriaenssens E.M."/>
            <person name="Foster-Nyarko E."/>
            <person name="Jarju S."/>
            <person name="Secka A."/>
            <person name="Antonio M."/>
            <person name="Oren A."/>
            <person name="Chaudhuri R.R."/>
            <person name="La Ragione R."/>
            <person name="Hildebrand F."/>
            <person name="Pallen M.J."/>
        </authorList>
    </citation>
    <scope>NUCLEOTIDE SEQUENCE</scope>
    <source>
        <strain evidence="2">CHK187-5294</strain>
    </source>
</reference>
<accession>A0A9D2ICY1</accession>
<keyword evidence="1" id="KW-0812">Transmembrane</keyword>
<evidence type="ECO:0000313" key="3">
    <source>
        <dbReference type="Proteomes" id="UP000824132"/>
    </source>
</evidence>
<proteinExistence type="predicted"/>
<dbReference type="EMBL" id="DXCL01000025">
    <property type="protein sequence ID" value="HIZ03406.1"/>
    <property type="molecule type" value="Genomic_DNA"/>
</dbReference>
<feature type="transmembrane region" description="Helical" evidence="1">
    <location>
        <begin position="20"/>
        <end position="40"/>
    </location>
</feature>